<dbReference type="InterPro" id="IPR018629">
    <property type="entry name" value="XK-rel"/>
</dbReference>
<evidence type="ECO:0000256" key="2">
    <source>
        <dbReference type="ARBA" id="ARBA00008789"/>
    </source>
</evidence>
<evidence type="ECO:0000256" key="6">
    <source>
        <dbReference type="ARBA" id="ARBA00023136"/>
    </source>
</evidence>
<feature type="transmembrane region" description="Helical" evidence="7">
    <location>
        <begin position="455"/>
        <end position="473"/>
    </location>
</feature>
<evidence type="ECO:0000256" key="7">
    <source>
        <dbReference type="RuleBase" id="RU910716"/>
    </source>
</evidence>
<feature type="transmembrane region" description="Helical" evidence="7">
    <location>
        <begin position="485"/>
        <end position="506"/>
    </location>
</feature>
<organism evidence="9 10">
    <name type="scientific">Anopheles minimus</name>
    <dbReference type="NCBI Taxonomy" id="112268"/>
    <lineage>
        <taxon>Eukaryota</taxon>
        <taxon>Metazoa</taxon>
        <taxon>Ecdysozoa</taxon>
        <taxon>Arthropoda</taxon>
        <taxon>Hexapoda</taxon>
        <taxon>Insecta</taxon>
        <taxon>Pterygota</taxon>
        <taxon>Neoptera</taxon>
        <taxon>Endopterygota</taxon>
        <taxon>Diptera</taxon>
        <taxon>Nematocera</taxon>
        <taxon>Culicoidea</taxon>
        <taxon>Culicidae</taxon>
        <taxon>Anophelinae</taxon>
        <taxon>Anopheles</taxon>
    </lineage>
</organism>
<feature type="compositionally biased region" description="Basic and acidic residues" evidence="8">
    <location>
        <begin position="321"/>
        <end position="338"/>
    </location>
</feature>
<feature type="region of interest" description="Disordered" evidence="8">
    <location>
        <begin position="321"/>
        <end position="348"/>
    </location>
</feature>
<keyword evidence="3" id="KW-1003">Cell membrane</keyword>
<feature type="transmembrane region" description="Helical" evidence="7">
    <location>
        <begin position="540"/>
        <end position="565"/>
    </location>
</feature>
<dbReference type="AlphaFoldDB" id="A0A182W2M0"/>
<reference evidence="9" key="2">
    <citation type="submission" date="2020-05" db="UniProtKB">
        <authorList>
            <consortium name="EnsemblMetazoa"/>
        </authorList>
    </citation>
    <scope>IDENTIFICATION</scope>
    <source>
        <strain evidence="9">MINIMUS1</strain>
    </source>
</reference>
<dbReference type="Proteomes" id="UP000075920">
    <property type="component" value="Unassembled WGS sequence"/>
</dbReference>
<dbReference type="GO" id="GO:1902742">
    <property type="term" value="P:apoptotic process involved in development"/>
    <property type="evidence" value="ECO:0007669"/>
    <property type="project" value="TreeGrafter"/>
</dbReference>
<dbReference type="VEuPathDB" id="VectorBase:AMIN004580"/>
<protein>
    <recommendedName>
        <fullName evidence="7">XK-related protein</fullName>
    </recommendedName>
</protein>
<feature type="transmembrane region" description="Helical" evidence="7">
    <location>
        <begin position="20"/>
        <end position="40"/>
    </location>
</feature>
<name>A0A182W2M0_9DIPT</name>
<keyword evidence="10" id="KW-1185">Reference proteome</keyword>
<proteinExistence type="inferred from homology"/>
<dbReference type="GO" id="GO:0043652">
    <property type="term" value="P:engulfment of apoptotic cell"/>
    <property type="evidence" value="ECO:0007669"/>
    <property type="project" value="TreeGrafter"/>
</dbReference>
<feature type="transmembrane region" description="Helical" evidence="7">
    <location>
        <begin position="512"/>
        <end position="533"/>
    </location>
</feature>
<comment type="similarity">
    <text evidence="2 7">Belongs to the XK family.</text>
</comment>
<dbReference type="Pfam" id="PF09815">
    <property type="entry name" value="XK-related"/>
    <property type="match status" value="2"/>
</dbReference>
<evidence type="ECO:0000313" key="9">
    <source>
        <dbReference type="EnsemblMetazoa" id="AMIN004580-PA"/>
    </source>
</evidence>
<evidence type="ECO:0000256" key="3">
    <source>
        <dbReference type="ARBA" id="ARBA00022475"/>
    </source>
</evidence>
<dbReference type="GO" id="GO:0005886">
    <property type="term" value="C:plasma membrane"/>
    <property type="evidence" value="ECO:0007669"/>
    <property type="project" value="UniProtKB-SubCell"/>
</dbReference>
<evidence type="ECO:0000256" key="5">
    <source>
        <dbReference type="ARBA" id="ARBA00022989"/>
    </source>
</evidence>
<accession>A0A182W2M0</accession>
<dbReference type="GO" id="GO:0070782">
    <property type="term" value="P:phosphatidylserine exposure on apoptotic cell surface"/>
    <property type="evidence" value="ECO:0007669"/>
    <property type="project" value="TreeGrafter"/>
</dbReference>
<dbReference type="EnsemblMetazoa" id="AMIN004580-RA">
    <property type="protein sequence ID" value="AMIN004580-PA"/>
    <property type="gene ID" value="AMIN004580"/>
</dbReference>
<dbReference type="PANTHER" id="PTHR16024">
    <property type="entry name" value="XK-RELATED PROTEIN"/>
    <property type="match status" value="1"/>
</dbReference>
<feature type="transmembrane region" description="Helical" evidence="7">
    <location>
        <begin position="132"/>
        <end position="153"/>
    </location>
</feature>
<sequence>MDVLDGVPRSVLGYPVKTRTQLVMTFLVPVIFELLVYIILTTADILVTVEHFRNGNPSWALYRFNRRIFWSIEALFHDKNTYGRAQSVAKILETSPCELYHFLQAFLQAAPQMMLQLYILLRDGTFRNYDTVTAQVISVVFSFLTMATIITSFQRFESQKIVGRCYPWSTPEQATTRRKELQRCTSTVECVLTTKTPSIAPEADPIVPNIMRNFYSRYGSDGEQMSEANDRFTAPSSPRKTLNVDAINFNRQQSKAHHDPFVNFTDDDKLHEINVSDTVDRVESNTRPSGRSVSFKLRDTIEELQEMDHYLRSTEDLRNVTDDSDDEYLKPDDFDAIPKKPAPPTPVATPGMFHRVSVFRNILLSNAEAFIKEKVPRLPEGMFEHTEAKRTTEREVVEADQFDGDAISLPSRRQTIVGLEQDDMVGKTVLFVGWVMFLLMRMLSLSTFYVFFPLYFWMLVANHYLLMIACIIYEVRLHEKLERYFFYLFLAYMYVFSLLEFKIRFIHVRWWYVGYIGIVMLENIAMLVVWFNLGAFESWWFYFLHHTIIVSGALSAMCFLFYYAFLRPKDKVLFVNE</sequence>
<keyword evidence="4 7" id="KW-0812">Transmembrane</keyword>
<evidence type="ECO:0000256" key="4">
    <source>
        <dbReference type="ARBA" id="ARBA00022692"/>
    </source>
</evidence>
<dbReference type="InterPro" id="IPR050895">
    <property type="entry name" value="XK-related_scramblase"/>
</dbReference>
<feature type="transmembrane region" description="Helical" evidence="7">
    <location>
        <begin position="429"/>
        <end position="449"/>
    </location>
</feature>
<dbReference type="PANTHER" id="PTHR16024:SF27">
    <property type="entry name" value="XK-RELATED PROTEIN"/>
    <property type="match status" value="1"/>
</dbReference>
<evidence type="ECO:0000313" key="10">
    <source>
        <dbReference type="Proteomes" id="UP000075920"/>
    </source>
</evidence>
<reference evidence="10" key="1">
    <citation type="submission" date="2013-03" db="EMBL/GenBank/DDBJ databases">
        <title>The Genome Sequence of Anopheles minimus MINIMUS1.</title>
        <authorList>
            <consortium name="The Broad Institute Genomics Platform"/>
            <person name="Neafsey D.E."/>
            <person name="Walton C."/>
            <person name="Walker B."/>
            <person name="Young S.K."/>
            <person name="Zeng Q."/>
            <person name="Gargeya S."/>
            <person name="Fitzgerald M."/>
            <person name="Haas B."/>
            <person name="Abouelleil A."/>
            <person name="Allen A.W."/>
            <person name="Alvarado L."/>
            <person name="Arachchi H.M."/>
            <person name="Berlin A.M."/>
            <person name="Chapman S.B."/>
            <person name="Gainer-Dewar J."/>
            <person name="Goldberg J."/>
            <person name="Griggs A."/>
            <person name="Gujja S."/>
            <person name="Hansen M."/>
            <person name="Howarth C."/>
            <person name="Imamovic A."/>
            <person name="Ireland A."/>
            <person name="Larimer J."/>
            <person name="McCowan C."/>
            <person name="Murphy C."/>
            <person name="Pearson M."/>
            <person name="Poon T.W."/>
            <person name="Priest M."/>
            <person name="Roberts A."/>
            <person name="Saif S."/>
            <person name="Shea T."/>
            <person name="Sisk P."/>
            <person name="Sykes S."/>
            <person name="Wortman J."/>
            <person name="Nusbaum C."/>
            <person name="Birren B."/>
        </authorList>
    </citation>
    <scope>NUCLEOTIDE SEQUENCE [LARGE SCALE GENOMIC DNA]</scope>
    <source>
        <strain evidence="10">MINIMUS1</strain>
    </source>
</reference>
<keyword evidence="6 7" id="KW-0472">Membrane</keyword>
<comment type="subcellular location">
    <subcellularLocation>
        <location evidence="1">Cell membrane</location>
        <topology evidence="1">Multi-pass membrane protein</topology>
    </subcellularLocation>
    <subcellularLocation>
        <location evidence="7">Membrane</location>
        <topology evidence="7">Multi-pass membrane protein</topology>
    </subcellularLocation>
</comment>
<evidence type="ECO:0000256" key="1">
    <source>
        <dbReference type="ARBA" id="ARBA00004651"/>
    </source>
</evidence>
<evidence type="ECO:0000256" key="8">
    <source>
        <dbReference type="SAM" id="MobiDB-lite"/>
    </source>
</evidence>
<keyword evidence="5 7" id="KW-1133">Transmembrane helix</keyword>